<evidence type="ECO:0000256" key="1">
    <source>
        <dbReference type="SAM" id="MobiDB-lite"/>
    </source>
</evidence>
<evidence type="ECO:0000256" key="2">
    <source>
        <dbReference type="SAM" id="Phobius"/>
    </source>
</evidence>
<feature type="region of interest" description="Disordered" evidence="1">
    <location>
        <begin position="70"/>
        <end position="112"/>
    </location>
</feature>
<keyword evidence="2" id="KW-0472">Membrane</keyword>
<reference evidence="3 4" key="1">
    <citation type="submission" date="2010-03" db="EMBL/GenBank/DDBJ databases">
        <title>The genome sequence of Clostridiales sp. SSC/2.</title>
        <authorList>
            <consortium name="metaHIT consortium -- http://www.metahit.eu/"/>
            <person name="Pajon A."/>
            <person name="Turner K."/>
            <person name="Parkhill J."/>
            <person name="Duncan S."/>
            <person name="Flint H."/>
        </authorList>
    </citation>
    <scope>NUCLEOTIDE SEQUENCE [LARGE SCALE GENOMIC DNA]</scope>
    <source>
        <strain evidence="3 4">SSC/2</strain>
    </source>
</reference>
<dbReference type="Proteomes" id="UP000008960">
    <property type="component" value="Chromosome"/>
</dbReference>
<dbReference type="PATRIC" id="fig|245018.3.peg.1772"/>
<evidence type="ECO:0000313" key="4">
    <source>
        <dbReference type="Proteomes" id="UP000008960"/>
    </source>
</evidence>
<dbReference type="AlphaFoldDB" id="D4N0M5"/>
<dbReference type="RefSeq" id="WP_008390915.1">
    <property type="nucleotide sequence ID" value="NC_021016.1"/>
</dbReference>
<name>D4N0M5_ANAHA</name>
<protein>
    <submittedName>
        <fullName evidence="3">Uncharacterized protein</fullName>
    </submittedName>
</protein>
<dbReference type="KEGG" id="bprl:CL2_14740"/>
<reference evidence="3 4" key="2">
    <citation type="submission" date="2010-03" db="EMBL/GenBank/DDBJ databases">
        <authorList>
            <person name="Pajon A."/>
        </authorList>
    </citation>
    <scope>NUCLEOTIDE SEQUENCE [LARGE SCALE GENOMIC DNA]</scope>
    <source>
        <strain evidence="3 4">SSC/2</strain>
    </source>
</reference>
<keyword evidence="2" id="KW-0812">Transmembrane</keyword>
<gene>
    <name evidence="3" type="ORF">CL2_14740</name>
</gene>
<keyword evidence="2" id="KW-1133">Transmembrane helix</keyword>
<organism evidence="3 4">
    <name type="scientific">Anaerostipes hadrus</name>
    <dbReference type="NCBI Taxonomy" id="649756"/>
    <lineage>
        <taxon>Bacteria</taxon>
        <taxon>Bacillati</taxon>
        <taxon>Bacillota</taxon>
        <taxon>Clostridia</taxon>
        <taxon>Lachnospirales</taxon>
        <taxon>Lachnospiraceae</taxon>
        <taxon>Anaerostipes</taxon>
    </lineage>
</organism>
<sequence>MKEIKNGEVVQEVFDMDELDEMLEDEEMKESKLKTFGLRAKNGFKKHKKKIVAGAIFGLGILAGVAISNRGNDDGDDSYSDDNILDVDYTEVDTDVDYSEYDESEEETENEE</sequence>
<feature type="transmembrane region" description="Helical" evidence="2">
    <location>
        <begin position="51"/>
        <end position="68"/>
    </location>
</feature>
<dbReference type="EMBL" id="FP929061">
    <property type="protein sequence ID" value="CBL38420.1"/>
    <property type="molecule type" value="Genomic_DNA"/>
</dbReference>
<proteinExistence type="predicted"/>
<feature type="compositionally biased region" description="Acidic residues" evidence="1">
    <location>
        <begin position="74"/>
        <end position="112"/>
    </location>
</feature>
<accession>D4N0M5</accession>
<evidence type="ECO:0000313" key="3">
    <source>
        <dbReference type="EMBL" id="CBL38420.1"/>
    </source>
</evidence>